<dbReference type="EMBL" id="KN834804">
    <property type="protein sequence ID" value="KIK55654.1"/>
    <property type="molecule type" value="Genomic_DNA"/>
</dbReference>
<organism evidence="1 2">
    <name type="scientific">Collybiopsis luxurians FD-317 M1</name>
    <dbReference type="NCBI Taxonomy" id="944289"/>
    <lineage>
        <taxon>Eukaryota</taxon>
        <taxon>Fungi</taxon>
        <taxon>Dikarya</taxon>
        <taxon>Basidiomycota</taxon>
        <taxon>Agaricomycotina</taxon>
        <taxon>Agaricomycetes</taxon>
        <taxon>Agaricomycetidae</taxon>
        <taxon>Agaricales</taxon>
        <taxon>Marasmiineae</taxon>
        <taxon>Omphalotaceae</taxon>
        <taxon>Collybiopsis</taxon>
        <taxon>Collybiopsis luxurians</taxon>
    </lineage>
</organism>
<dbReference type="AlphaFoldDB" id="A0A0D0C052"/>
<reference evidence="1 2" key="1">
    <citation type="submission" date="2014-04" db="EMBL/GenBank/DDBJ databases">
        <title>Evolutionary Origins and Diversification of the Mycorrhizal Mutualists.</title>
        <authorList>
            <consortium name="DOE Joint Genome Institute"/>
            <consortium name="Mycorrhizal Genomics Consortium"/>
            <person name="Kohler A."/>
            <person name="Kuo A."/>
            <person name="Nagy L.G."/>
            <person name="Floudas D."/>
            <person name="Copeland A."/>
            <person name="Barry K.W."/>
            <person name="Cichocki N."/>
            <person name="Veneault-Fourrey C."/>
            <person name="LaButti K."/>
            <person name="Lindquist E.A."/>
            <person name="Lipzen A."/>
            <person name="Lundell T."/>
            <person name="Morin E."/>
            <person name="Murat C."/>
            <person name="Riley R."/>
            <person name="Ohm R."/>
            <person name="Sun H."/>
            <person name="Tunlid A."/>
            <person name="Henrissat B."/>
            <person name="Grigoriev I.V."/>
            <person name="Hibbett D.S."/>
            <person name="Martin F."/>
        </authorList>
    </citation>
    <scope>NUCLEOTIDE SEQUENCE [LARGE SCALE GENOMIC DNA]</scope>
    <source>
        <strain evidence="1 2">FD-317 M1</strain>
    </source>
</reference>
<sequence length="150" mass="17307">MVFPTTRFIAWGFEAGRNAEEIIPCDKSFFKRLRPESREEKLTDVCEILRSMKQVLEDLRDLVIENGTDDDRTWLQDANQSCEGYIARFEAVGDTTELDALRTTVARDYALWLDYCASTESCFLLTLERSKEDTGKDPIYQHSVQHRGEG</sequence>
<dbReference type="HOGENOM" id="CLU_1740725_0_0_1"/>
<evidence type="ECO:0000313" key="2">
    <source>
        <dbReference type="Proteomes" id="UP000053593"/>
    </source>
</evidence>
<name>A0A0D0C052_9AGAR</name>
<proteinExistence type="predicted"/>
<accession>A0A0D0C052</accession>
<keyword evidence="2" id="KW-1185">Reference proteome</keyword>
<evidence type="ECO:0000313" key="1">
    <source>
        <dbReference type="EMBL" id="KIK55654.1"/>
    </source>
</evidence>
<protein>
    <submittedName>
        <fullName evidence="1">Uncharacterized protein</fullName>
    </submittedName>
</protein>
<gene>
    <name evidence="1" type="ORF">GYMLUDRAFT_87524</name>
</gene>
<dbReference type="Proteomes" id="UP000053593">
    <property type="component" value="Unassembled WGS sequence"/>
</dbReference>